<accession>A0ABY8QWZ3</accession>
<evidence type="ECO:0000313" key="3">
    <source>
        <dbReference type="EMBL" id="WGW13513.1"/>
    </source>
</evidence>
<dbReference type="Gene3D" id="3.40.50.1820">
    <property type="entry name" value="alpha/beta hydrolase"/>
    <property type="match status" value="1"/>
</dbReference>
<protein>
    <submittedName>
        <fullName evidence="3">Alpha/beta fold hydrolase</fullName>
    </submittedName>
</protein>
<dbReference type="InterPro" id="IPR012354">
    <property type="entry name" value="Esterase_lipase"/>
</dbReference>
<name>A0ABY8QWZ3_9MICO</name>
<dbReference type="Pfam" id="PF12146">
    <property type="entry name" value="Hydrolase_4"/>
    <property type="match status" value="1"/>
</dbReference>
<organism evidence="3 4">
    <name type="scientific">Saxibacter everestensis</name>
    <dbReference type="NCBI Taxonomy" id="2909229"/>
    <lineage>
        <taxon>Bacteria</taxon>
        <taxon>Bacillati</taxon>
        <taxon>Actinomycetota</taxon>
        <taxon>Actinomycetes</taxon>
        <taxon>Micrococcales</taxon>
        <taxon>Brevibacteriaceae</taxon>
        <taxon>Saxibacter</taxon>
    </lineage>
</organism>
<keyword evidence="4" id="KW-1185">Reference proteome</keyword>
<keyword evidence="1 3" id="KW-0378">Hydrolase</keyword>
<evidence type="ECO:0000256" key="1">
    <source>
        <dbReference type="ARBA" id="ARBA00022801"/>
    </source>
</evidence>
<dbReference type="PANTHER" id="PTHR43798:SF31">
    <property type="entry name" value="AB HYDROLASE SUPERFAMILY PROTEIN YCLE"/>
    <property type="match status" value="1"/>
</dbReference>
<reference evidence="3 4" key="1">
    <citation type="submission" date="2023-05" db="EMBL/GenBank/DDBJ databases">
        <title>Lithophilousrod everest ZFBP1038 complete genpme.</title>
        <authorList>
            <person name="Tian M."/>
        </authorList>
    </citation>
    <scope>NUCLEOTIDE SEQUENCE [LARGE SCALE GENOMIC DNA]</scope>
    <source>
        <strain evidence="3 4">ZFBP1038</strain>
    </source>
</reference>
<sequence>MVTTPGTEEYFYDAKGSKAIGVLLIHGFTGSPFSLRPVADALVDSDITVRVPLLPGHGTSWQEMNRSTWHQWLETVKTSYAELSASCDKVIALGISMGGGLALRMAIEHADIAGVILINPAVMIKDPLLPLLPALRRVLPSVAAIGDDIKKPGVTEHAYPRTPLKAVHSMLELYRDTRQNLDKVTQPVLLFNSTIDHVVPRESTEIIWKKISSHDKEKVMLRNSYHVATLDHDAPEIIQRSLKFVERLSR</sequence>
<feature type="domain" description="Serine aminopeptidase S33" evidence="2">
    <location>
        <begin position="22"/>
        <end position="231"/>
    </location>
</feature>
<dbReference type="InterPro" id="IPR050266">
    <property type="entry name" value="AB_hydrolase_sf"/>
</dbReference>
<gene>
    <name evidence="3" type="ORF">LWF01_07090</name>
</gene>
<dbReference type="RefSeq" id="WP_349640335.1">
    <property type="nucleotide sequence ID" value="NZ_CP090958.1"/>
</dbReference>
<evidence type="ECO:0000313" key="4">
    <source>
        <dbReference type="Proteomes" id="UP001209083"/>
    </source>
</evidence>
<dbReference type="GO" id="GO:0016787">
    <property type="term" value="F:hydrolase activity"/>
    <property type="evidence" value="ECO:0007669"/>
    <property type="project" value="UniProtKB-KW"/>
</dbReference>
<dbReference type="InterPro" id="IPR029058">
    <property type="entry name" value="AB_hydrolase_fold"/>
</dbReference>
<dbReference type="EMBL" id="CP090958">
    <property type="protein sequence ID" value="WGW13513.1"/>
    <property type="molecule type" value="Genomic_DNA"/>
</dbReference>
<dbReference type="PIRSF" id="PIRSF017388">
    <property type="entry name" value="Esterase_lipase"/>
    <property type="match status" value="1"/>
</dbReference>
<evidence type="ECO:0000259" key="2">
    <source>
        <dbReference type="Pfam" id="PF12146"/>
    </source>
</evidence>
<dbReference type="PANTHER" id="PTHR43798">
    <property type="entry name" value="MONOACYLGLYCEROL LIPASE"/>
    <property type="match status" value="1"/>
</dbReference>
<dbReference type="InterPro" id="IPR022742">
    <property type="entry name" value="Hydrolase_4"/>
</dbReference>
<dbReference type="Proteomes" id="UP001209083">
    <property type="component" value="Chromosome"/>
</dbReference>
<dbReference type="SUPFAM" id="SSF53474">
    <property type="entry name" value="alpha/beta-Hydrolases"/>
    <property type="match status" value="1"/>
</dbReference>
<proteinExistence type="predicted"/>